<keyword evidence="3" id="KW-1185">Reference proteome</keyword>
<feature type="signal peptide" evidence="1">
    <location>
        <begin position="1"/>
        <end position="27"/>
    </location>
</feature>
<proteinExistence type="predicted"/>
<sequence length="291" mass="31750">MKSPIAHRFLSLSCVLSLVLSCVGRGADPEAAAFKSPAALRAQTRYQQSSVAAAKRLTDELDRTLAYAVKAGALEEANQITEAKKQVAAGGAVIIDFKRQNLVTARNMYSDAIAHAKGQYFRDLEPALREATKAGDLPEANAIDAERKALESELADGKVTGKIENGLLLTIGGKRSVWDNKPITLPEKKTTVTLTGVLLLTGKVRTVKLRTAKANGSERLRFTVDGKVCDFHKEGSNHRYVIVTPQPGSDKLRLRLGDSIAANEWEFGPLEWSINDGQWREIPRRSMVAVD</sequence>
<evidence type="ECO:0000313" key="3">
    <source>
        <dbReference type="Proteomes" id="UP001596052"/>
    </source>
</evidence>
<reference evidence="3" key="1">
    <citation type="journal article" date="2019" name="Int. J. Syst. Evol. Microbiol.">
        <title>The Global Catalogue of Microorganisms (GCM) 10K type strain sequencing project: providing services to taxonomists for standard genome sequencing and annotation.</title>
        <authorList>
            <consortium name="The Broad Institute Genomics Platform"/>
            <consortium name="The Broad Institute Genome Sequencing Center for Infectious Disease"/>
            <person name="Wu L."/>
            <person name="Ma J."/>
        </authorList>
    </citation>
    <scope>NUCLEOTIDE SEQUENCE [LARGE SCALE GENOMIC DNA]</scope>
    <source>
        <strain evidence="3">CGMCC 4.1469</strain>
    </source>
</reference>
<dbReference type="RefSeq" id="WP_377169675.1">
    <property type="nucleotide sequence ID" value="NZ_JBHSMQ010000007.1"/>
</dbReference>
<keyword evidence="1" id="KW-0732">Signal</keyword>
<dbReference type="EMBL" id="JBHSMQ010000007">
    <property type="protein sequence ID" value="MFC5456924.1"/>
    <property type="molecule type" value="Genomic_DNA"/>
</dbReference>
<gene>
    <name evidence="2" type="ORF">ACFQDI_18805</name>
</gene>
<protein>
    <recommendedName>
        <fullName evidence="4">DUF4398 domain-containing protein</fullName>
    </recommendedName>
</protein>
<feature type="chain" id="PRO_5046124709" description="DUF4398 domain-containing protein" evidence="1">
    <location>
        <begin position="28"/>
        <end position="291"/>
    </location>
</feature>
<evidence type="ECO:0000313" key="2">
    <source>
        <dbReference type="EMBL" id="MFC5456924.1"/>
    </source>
</evidence>
<evidence type="ECO:0000256" key="1">
    <source>
        <dbReference type="SAM" id="SignalP"/>
    </source>
</evidence>
<organism evidence="2 3">
    <name type="scientific">Prosthecobacter fluviatilis</name>
    <dbReference type="NCBI Taxonomy" id="445931"/>
    <lineage>
        <taxon>Bacteria</taxon>
        <taxon>Pseudomonadati</taxon>
        <taxon>Verrucomicrobiota</taxon>
        <taxon>Verrucomicrobiia</taxon>
        <taxon>Verrucomicrobiales</taxon>
        <taxon>Verrucomicrobiaceae</taxon>
        <taxon>Prosthecobacter</taxon>
    </lineage>
</organism>
<comment type="caution">
    <text evidence="2">The sequence shown here is derived from an EMBL/GenBank/DDBJ whole genome shotgun (WGS) entry which is preliminary data.</text>
</comment>
<evidence type="ECO:0008006" key="4">
    <source>
        <dbReference type="Google" id="ProtNLM"/>
    </source>
</evidence>
<dbReference type="PROSITE" id="PS51257">
    <property type="entry name" value="PROKAR_LIPOPROTEIN"/>
    <property type="match status" value="1"/>
</dbReference>
<name>A0ABW0KU26_9BACT</name>
<dbReference type="Proteomes" id="UP001596052">
    <property type="component" value="Unassembled WGS sequence"/>
</dbReference>
<accession>A0ABW0KU26</accession>